<dbReference type="EMBL" id="JAACXV010000339">
    <property type="protein sequence ID" value="KAF7279811.1"/>
    <property type="molecule type" value="Genomic_DNA"/>
</dbReference>
<dbReference type="Proteomes" id="UP000625711">
    <property type="component" value="Unassembled WGS sequence"/>
</dbReference>
<comment type="subcellular location">
    <subcellularLocation>
        <location evidence="1">Mitochondrion</location>
    </subcellularLocation>
</comment>
<dbReference type="GO" id="GO:0005739">
    <property type="term" value="C:mitochondrion"/>
    <property type="evidence" value="ECO:0007669"/>
    <property type="project" value="UniProtKB-SubCell"/>
</dbReference>
<evidence type="ECO:0000256" key="2">
    <source>
        <dbReference type="ARBA" id="ARBA00008507"/>
    </source>
</evidence>
<dbReference type="SUPFAM" id="SSF52490">
    <property type="entry name" value="Tubulin nucleotide-binding domain-like"/>
    <property type="match status" value="1"/>
</dbReference>
<gene>
    <name evidence="6" type="ORF">GWI33_006733</name>
</gene>
<dbReference type="OrthoDB" id="271881at2759"/>
<dbReference type="InterPro" id="IPR019605">
    <property type="entry name" value="Misato_II_tubulin-like"/>
</dbReference>
<dbReference type="GO" id="GO:0007005">
    <property type="term" value="P:mitochondrion organization"/>
    <property type="evidence" value="ECO:0007669"/>
    <property type="project" value="InterPro"/>
</dbReference>
<evidence type="ECO:0000313" key="6">
    <source>
        <dbReference type="EMBL" id="KAF7279811.1"/>
    </source>
</evidence>
<dbReference type="AlphaFoldDB" id="A0A834MF94"/>
<evidence type="ECO:0000256" key="1">
    <source>
        <dbReference type="ARBA" id="ARBA00004173"/>
    </source>
</evidence>
<evidence type="ECO:0000313" key="7">
    <source>
        <dbReference type="Proteomes" id="UP000625711"/>
    </source>
</evidence>
<sequence length="225" mass="26269">MTSREILTLQLGHYANFVGAHWWNLQEQSFDYHGAQPSQVDHDVLYREGRTLKGQTTFTPRLLLVDLKGSLKSLPKEGELYEDLLPESGIEWDQEKFEVKQDKKPVKNKFQTEIESPIILPEAVNKKYNLEESVEVWSDYLYSRFHPRSINIINEYQHANKETPFDSYSLGVELSKTECFQEDFNDKIRNYVEECDHFQGFHMLTDCTNGFSGLSSSCLENIRDE</sequence>
<dbReference type="InterPro" id="IPR036525">
    <property type="entry name" value="Tubulin/FtsZ_GTPase_sf"/>
</dbReference>
<comment type="similarity">
    <text evidence="2">Belongs to the misato family.</text>
</comment>
<keyword evidence="7" id="KW-1185">Reference proteome</keyword>
<dbReference type="InterPro" id="IPR049942">
    <property type="entry name" value="DML1/Misato"/>
</dbReference>
<dbReference type="PANTHER" id="PTHR13391:SF0">
    <property type="entry name" value="PROTEIN MISATO HOMOLOG 1"/>
    <property type="match status" value="1"/>
</dbReference>
<evidence type="ECO:0000259" key="4">
    <source>
        <dbReference type="Pfam" id="PF10644"/>
    </source>
</evidence>
<dbReference type="Pfam" id="PF10644">
    <property type="entry name" value="Misat_Tub_SegII"/>
    <property type="match status" value="1"/>
</dbReference>
<evidence type="ECO:0000259" key="5">
    <source>
        <dbReference type="Pfam" id="PF14881"/>
    </source>
</evidence>
<proteinExistence type="inferred from homology"/>
<dbReference type="Pfam" id="PF14881">
    <property type="entry name" value="Tubulin_3"/>
    <property type="match status" value="1"/>
</dbReference>
<evidence type="ECO:0008006" key="8">
    <source>
        <dbReference type="Google" id="ProtNLM"/>
    </source>
</evidence>
<comment type="caution">
    <text evidence="6">The sequence shown here is derived from an EMBL/GenBank/DDBJ whole genome shotgun (WGS) entry which is preliminary data.</text>
</comment>
<dbReference type="Gene3D" id="3.40.50.1440">
    <property type="entry name" value="Tubulin/FtsZ, GTPase domain"/>
    <property type="match status" value="1"/>
</dbReference>
<name>A0A834MF94_RHYFE</name>
<evidence type="ECO:0000256" key="3">
    <source>
        <dbReference type="ARBA" id="ARBA00023128"/>
    </source>
</evidence>
<feature type="domain" description="DML1/Misato tubulin" evidence="5">
    <location>
        <begin position="132"/>
        <end position="225"/>
    </location>
</feature>
<reference evidence="6" key="1">
    <citation type="submission" date="2020-08" db="EMBL/GenBank/DDBJ databases">
        <title>Genome sequencing and assembly of the red palm weevil Rhynchophorus ferrugineus.</title>
        <authorList>
            <person name="Dias G.B."/>
            <person name="Bergman C.M."/>
            <person name="Manee M."/>
        </authorList>
    </citation>
    <scope>NUCLEOTIDE SEQUENCE</scope>
    <source>
        <strain evidence="6">AA-2017</strain>
        <tissue evidence="6">Whole larva</tissue>
    </source>
</reference>
<keyword evidence="3" id="KW-0496">Mitochondrion</keyword>
<organism evidence="6 7">
    <name type="scientific">Rhynchophorus ferrugineus</name>
    <name type="common">Red palm weevil</name>
    <name type="synonym">Curculio ferrugineus</name>
    <dbReference type="NCBI Taxonomy" id="354439"/>
    <lineage>
        <taxon>Eukaryota</taxon>
        <taxon>Metazoa</taxon>
        <taxon>Ecdysozoa</taxon>
        <taxon>Arthropoda</taxon>
        <taxon>Hexapoda</taxon>
        <taxon>Insecta</taxon>
        <taxon>Pterygota</taxon>
        <taxon>Neoptera</taxon>
        <taxon>Endopterygota</taxon>
        <taxon>Coleoptera</taxon>
        <taxon>Polyphaga</taxon>
        <taxon>Cucujiformia</taxon>
        <taxon>Curculionidae</taxon>
        <taxon>Dryophthorinae</taxon>
        <taxon>Rhynchophorus</taxon>
    </lineage>
</organism>
<feature type="domain" description="Misato Segment II tubulin-like" evidence="4">
    <location>
        <begin position="4"/>
        <end position="115"/>
    </location>
</feature>
<protein>
    <recommendedName>
        <fullName evidence="8">Protein misato</fullName>
    </recommendedName>
</protein>
<accession>A0A834MF94</accession>
<dbReference type="InterPro" id="IPR029209">
    <property type="entry name" value="DML1/Misato_tubulin"/>
</dbReference>
<dbReference type="PANTHER" id="PTHR13391">
    <property type="entry name" value="MITOCHONDRIAL DISTRIBUTION REGULATOR MISATO"/>
    <property type="match status" value="1"/>
</dbReference>